<keyword evidence="7" id="KW-1185">Reference proteome</keyword>
<name>A0ABD1Z480_9MARC</name>
<comment type="caution">
    <text evidence="6">The sequence shown here is derived from an EMBL/GenBank/DDBJ whole genome shotgun (WGS) entry which is preliminary data.</text>
</comment>
<evidence type="ECO:0000256" key="1">
    <source>
        <dbReference type="ARBA" id="ARBA00022723"/>
    </source>
</evidence>
<evidence type="ECO:0000256" key="3">
    <source>
        <dbReference type="ARBA" id="ARBA00022833"/>
    </source>
</evidence>
<evidence type="ECO:0000313" key="6">
    <source>
        <dbReference type="EMBL" id="KAL2642288.1"/>
    </source>
</evidence>
<gene>
    <name evidence="6" type="ORF">R1flu_009875</name>
</gene>
<dbReference type="Gene3D" id="2.20.25.240">
    <property type="match status" value="1"/>
</dbReference>
<proteinExistence type="predicted"/>
<evidence type="ECO:0000313" key="7">
    <source>
        <dbReference type="Proteomes" id="UP001605036"/>
    </source>
</evidence>
<organism evidence="6 7">
    <name type="scientific">Riccia fluitans</name>
    <dbReference type="NCBI Taxonomy" id="41844"/>
    <lineage>
        <taxon>Eukaryota</taxon>
        <taxon>Viridiplantae</taxon>
        <taxon>Streptophyta</taxon>
        <taxon>Embryophyta</taxon>
        <taxon>Marchantiophyta</taxon>
        <taxon>Marchantiopsida</taxon>
        <taxon>Marchantiidae</taxon>
        <taxon>Marchantiales</taxon>
        <taxon>Ricciaceae</taxon>
        <taxon>Riccia</taxon>
    </lineage>
</organism>
<evidence type="ECO:0000259" key="5">
    <source>
        <dbReference type="Pfam" id="PF04500"/>
    </source>
</evidence>
<keyword evidence="1" id="KW-0479">Metal-binding</keyword>
<keyword evidence="2" id="KW-0863">Zinc-finger</keyword>
<reference evidence="6 7" key="1">
    <citation type="submission" date="2024-09" db="EMBL/GenBank/DDBJ databases">
        <title>Chromosome-scale assembly of Riccia fluitans.</title>
        <authorList>
            <person name="Paukszto L."/>
            <person name="Sawicki J."/>
            <person name="Karawczyk K."/>
            <person name="Piernik-Szablinska J."/>
            <person name="Szczecinska M."/>
            <person name="Mazdziarz M."/>
        </authorList>
    </citation>
    <scope>NUCLEOTIDE SEQUENCE [LARGE SCALE GENOMIC DNA]</scope>
    <source>
        <strain evidence="6">Rf_01</strain>
        <tissue evidence="6">Aerial parts of the thallus</tissue>
    </source>
</reference>
<dbReference type="Pfam" id="PF04500">
    <property type="entry name" value="FLYWCH"/>
    <property type="match status" value="1"/>
</dbReference>
<dbReference type="Proteomes" id="UP001605036">
    <property type="component" value="Unassembled WGS sequence"/>
</dbReference>
<evidence type="ECO:0000256" key="2">
    <source>
        <dbReference type="ARBA" id="ARBA00022771"/>
    </source>
</evidence>
<protein>
    <recommendedName>
        <fullName evidence="5">FLYWCH-type domain-containing protein</fullName>
    </recommendedName>
</protein>
<dbReference type="EMBL" id="JBHFFA010000002">
    <property type="protein sequence ID" value="KAL2642288.1"/>
    <property type="molecule type" value="Genomic_DNA"/>
</dbReference>
<accession>A0ABD1Z480</accession>
<feature type="region of interest" description="Disordered" evidence="4">
    <location>
        <begin position="50"/>
        <end position="71"/>
    </location>
</feature>
<evidence type="ECO:0000256" key="4">
    <source>
        <dbReference type="SAM" id="MobiDB-lite"/>
    </source>
</evidence>
<dbReference type="AlphaFoldDB" id="A0ABD1Z480"/>
<sequence length="146" mass="16322">MAQISYFQTSRNGDGLSYEGFSYRKDRLSVRGTQLWRCIRQGCPGRVETGDLPNPIARGRGHEHLPNPDESSIRTSLTRLRDRAVAGNISIPQIYEEEANTLVSSQAASATLPVFRNVASTLYRARRRVLSPLPQTREDIVIPPSL</sequence>
<feature type="domain" description="FLYWCH-type" evidence="5">
    <location>
        <begin position="7"/>
        <end position="51"/>
    </location>
</feature>
<dbReference type="InterPro" id="IPR007588">
    <property type="entry name" value="Znf_FLYWCH"/>
</dbReference>
<keyword evidence="3" id="KW-0862">Zinc</keyword>
<dbReference type="GO" id="GO:0008270">
    <property type="term" value="F:zinc ion binding"/>
    <property type="evidence" value="ECO:0007669"/>
    <property type="project" value="UniProtKB-KW"/>
</dbReference>